<organism evidence="2 3">
    <name type="scientific">Symbiodinium pilosum</name>
    <name type="common">Dinoflagellate</name>
    <dbReference type="NCBI Taxonomy" id="2952"/>
    <lineage>
        <taxon>Eukaryota</taxon>
        <taxon>Sar</taxon>
        <taxon>Alveolata</taxon>
        <taxon>Dinophyceae</taxon>
        <taxon>Suessiales</taxon>
        <taxon>Symbiodiniaceae</taxon>
        <taxon>Symbiodinium</taxon>
    </lineage>
</organism>
<dbReference type="AlphaFoldDB" id="A0A812MIW2"/>
<protein>
    <submittedName>
        <fullName evidence="2">Kdm8 protein</fullName>
    </submittedName>
</protein>
<evidence type="ECO:0000259" key="1">
    <source>
        <dbReference type="Pfam" id="PF13621"/>
    </source>
</evidence>
<gene>
    <name evidence="2" type="primary">kdm8</name>
    <name evidence="2" type="ORF">SPIL2461_LOCUS5640</name>
</gene>
<dbReference type="PANTHER" id="PTHR12461:SF105">
    <property type="entry name" value="HYPOXIA-INDUCIBLE FACTOR 1-ALPHA INHIBITOR"/>
    <property type="match status" value="1"/>
</dbReference>
<sequence length="135" mass="15233">FWASRHGHRTIPIEMGFAEDDAQSRELQQSTASEGSFIMNDFVMKYLLPSNESSQRKLEDWPSEAIDAWSVSEVAYMAQHQLLMQIPELRSDIAIPHFCSLGKLQTVNVWIGTAGTVTALHYDLDDNFLVQVAGF</sequence>
<feature type="non-terminal residue" evidence="2">
    <location>
        <position position="1"/>
    </location>
</feature>
<dbReference type="Gene3D" id="2.60.120.650">
    <property type="entry name" value="Cupin"/>
    <property type="match status" value="1"/>
</dbReference>
<keyword evidence="3" id="KW-1185">Reference proteome</keyword>
<comment type="caution">
    <text evidence="2">The sequence shown here is derived from an EMBL/GenBank/DDBJ whole genome shotgun (WGS) entry which is preliminary data.</text>
</comment>
<dbReference type="PANTHER" id="PTHR12461">
    <property type="entry name" value="HYPOXIA-INDUCIBLE FACTOR 1 ALPHA INHIBITOR-RELATED"/>
    <property type="match status" value="1"/>
</dbReference>
<feature type="non-terminal residue" evidence="2">
    <location>
        <position position="135"/>
    </location>
</feature>
<dbReference type="InterPro" id="IPR041667">
    <property type="entry name" value="Cupin_8"/>
</dbReference>
<accession>A0A812MIW2</accession>
<reference evidence="2" key="1">
    <citation type="submission" date="2021-02" db="EMBL/GenBank/DDBJ databases">
        <authorList>
            <person name="Dougan E. K."/>
            <person name="Rhodes N."/>
            <person name="Thang M."/>
            <person name="Chan C."/>
        </authorList>
    </citation>
    <scope>NUCLEOTIDE SEQUENCE</scope>
</reference>
<feature type="domain" description="Cupin-like" evidence="1">
    <location>
        <begin position="26"/>
        <end position="134"/>
    </location>
</feature>
<dbReference type="SUPFAM" id="SSF51197">
    <property type="entry name" value="Clavaminate synthase-like"/>
    <property type="match status" value="1"/>
</dbReference>
<evidence type="ECO:0000313" key="2">
    <source>
        <dbReference type="EMBL" id="CAE7264182.1"/>
    </source>
</evidence>
<evidence type="ECO:0000313" key="3">
    <source>
        <dbReference type="Proteomes" id="UP000649617"/>
    </source>
</evidence>
<dbReference type="Pfam" id="PF13621">
    <property type="entry name" value="Cupin_8"/>
    <property type="match status" value="1"/>
</dbReference>
<dbReference type="Proteomes" id="UP000649617">
    <property type="component" value="Unassembled WGS sequence"/>
</dbReference>
<name>A0A812MIW2_SYMPI</name>
<dbReference type="EMBL" id="CAJNIZ010008106">
    <property type="protein sequence ID" value="CAE7264182.1"/>
    <property type="molecule type" value="Genomic_DNA"/>
</dbReference>
<proteinExistence type="predicted"/>
<dbReference type="OrthoDB" id="414395at2759"/>